<evidence type="ECO:0000313" key="6">
    <source>
        <dbReference type="EMBL" id="MBB3839286.1"/>
    </source>
</evidence>
<protein>
    <submittedName>
        <fullName evidence="6">AraC-like DNA-binding protein</fullName>
    </submittedName>
</protein>
<sequence length="190" mass="21709">MNIALQPSTSKEGSGLEKSASSQKENSKIMIVLNAKDFQECCLELVRQQIAFEVKYNGYSSPKTATDGDSTSNDNYLEIIKKIHDEYLQGDFSKVPPSEKEITENHGIKPALFKSLFKKVYGQPFYQLYTTKRMEQAASLLKKGYKANEIAAMIGYSASSAIKFNKMFQKYFQMTPKKYQLQFYGKINRR</sequence>
<reference evidence="6 7" key="1">
    <citation type="submission" date="2020-08" db="EMBL/GenBank/DDBJ databases">
        <title>Genomic Encyclopedia of Type Strains, Phase IV (KMG-IV): sequencing the most valuable type-strain genomes for metagenomic binning, comparative biology and taxonomic classification.</title>
        <authorList>
            <person name="Goeker M."/>
        </authorList>
    </citation>
    <scope>NUCLEOTIDE SEQUENCE [LARGE SCALE GENOMIC DNA]</scope>
    <source>
        <strain evidence="6 7">DSM 17976</strain>
    </source>
</reference>
<dbReference type="PROSITE" id="PS01124">
    <property type="entry name" value="HTH_ARAC_FAMILY_2"/>
    <property type="match status" value="1"/>
</dbReference>
<evidence type="ECO:0000256" key="1">
    <source>
        <dbReference type="ARBA" id="ARBA00023015"/>
    </source>
</evidence>
<feature type="region of interest" description="Disordered" evidence="4">
    <location>
        <begin position="1"/>
        <end position="21"/>
    </location>
</feature>
<keyword evidence="3" id="KW-0804">Transcription</keyword>
<dbReference type="PANTHER" id="PTHR43280">
    <property type="entry name" value="ARAC-FAMILY TRANSCRIPTIONAL REGULATOR"/>
    <property type="match status" value="1"/>
</dbReference>
<evidence type="ECO:0000313" key="7">
    <source>
        <dbReference type="Proteomes" id="UP000541352"/>
    </source>
</evidence>
<evidence type="ECO:0000256" key="4">
    <source>
        <dbReference type="SAM" id="MobiDB-lite"/>
    </source>
</evidence>
<accession>A0A7W5ZLN9</accession>
<dbReference type="Pfam" id="PF12833">
    <property type="entry name" value="HTH_18"/>
    <property type="match status" value="1"/>
</dbReference>
<keyword evidence="2 6" id="KW-0238">DNA-binding</keyword>
<dbReference type="InterPro" id="IPR018060">
    <property type="entry name" value="HTH_AraC"/>
</dbReference>
<keyword evidence="1" id="KW-0805">Transcription regulation</keyword>
<evidence type="ECO:0000256" key="2">
    <source>
        <dbReference type="ARBA" id="ARBA00023125"/>
    </source>
</evidence>
<dbReference type="PANTHER" id="PTHR43280:SF10">
    <property type="entry name" value="REGULATORY PROTEIN POCR"/>
    <property type="match status" value="1"/>
</dbReference>
<dbReference type="SUPFAM" id="SSF46689">
    <property type="entry name" value="Homeodomain-like"/>
    <property type="match status" value="1"/>
</dbReference>
<dbReference type="AlphaFoldDB" id="A0A7W5ZLN9"/>
<evidence type="ECO:0000259" key="5">
    <source>
        <dbReference type="PROSITE" id="PS01124"/>
    </source>
</evidence>
<gene>
    <name evidence="6" type="ORF">FHS57_003292</name>
</gene>
<name>A0A7W5ZLN9_9BACT</name>
<proteinExistence type="predicted"/>
<dbReference type="GO" id="GO:0043565">
    <property type="term" value="F:sequence-specific DNA binding"/>
    <property type="evidence" value="ECO:0007669"/>
    <property type="project" value="InterPro"/>
</dbReference>
<dbReference type="EMBL" id="JACIBY010000006">
    <property type="protein sequence ID" value="MBB3839286.1"/>
    <property type="molecule type" value="Genomic_DNA"/>
</dbReference>
<feature type="compositionally biased region" description="Polar residues" evidence="4">
    <location>
        <begin position="1"/>
        <end position="12"/>
    </location>
</feature>
<organism evidence="6 7">
    <name type="scientific">Runella defluvii</name>
    <dbReference type="NCBI Taxonomy" id="370973"/>
    <lineage>
        <taxon>Bacteria</taxon>
        <taxon>Pseudomonadati</taxon>
        <taxon>Bacteroidota</taxon>
        <taxon>Cytophagia</taxon>
        <taxon>Cytophagales</taxon>
        <taxon>Spirosomataceae</taxon>
        <taxon>Runella</taxon>
    </lineage>
</organism>
<dbReference type="SMART" id="SM00342">
    <property type="entry name" value="HTH_ARAC"/>
    <property type="match status" value="1"/>
</dbReference>
<dbReference type="InterPro" id="IPR009057">
    <property type="entry name" value="Homeodomain-like_sf"/>
</dbReference>
<dbReference type="GO" id="GO:0003700">
    <property type="term" value="F:DNA-binding transcription factor activity"/>
    <property type="evidence" value="ECO:0007669"/>
    <property type="project" value="InterPro"/>
</dbReference>
<dbReference type="Proteomes" id="UP000541352">
    <property type="component" value="Unassembled WGS sequence"/>
</dbReference>
<dbReference type="RefSeq" id="WP_183975410.1">
    <property type="nucleotide sequence ID" value="NZ_JACIBY010000006.1"/>
</dbReference>
<dbReference type="Gene3D" id="1.10.10.60">
    <property type="entry name" value="Homeodomain-like"/>
    <property type="match status" value="2"/>
</dbReference>
<comment type="caution">
    <text evidence="6">The sequence shown here is derived from an EMBL/GenBank/DDBJ whole genome shotgun (WGS) entry which is preliminary data.</text>
</comment>
<evidence type="ECO:0000256" key="3">
    <source>
        <dbReference type="ARBA" id="ARBA00023163"/>
    </source>
</evidence>
<feature type="domain" description="HTH araC/xylS-type" evidence="5">
    <location>
        <begin position="82"/>
        <end position="182"/>
    </location>
</feature>
<keyword evidence="7" id="KW-1185">Reference proteome</keyword>